<dbReference type="PANTHER" id="PTHR34875">
    <property type="entry name" value="UPF0237 PROTEIN MJ1558"/>
    <property type="match status" value="1"/>
</dbReference>
<dbReference type="EMBL" id="UINC01027714">
    <property type="protein sequence ID" value="SVB07430.1"/>
    <property type="molecule type" value="Genomic_DNA"/>
</dbReference>
<sequence length="168" mass="18057">MTVIGDDRPGLVESVSLVVADHGGSWQESRMARLAGKFAGILRAEVPEDKVDALEAELRELASGGIHIIVEPGYEEVLSEARSLRLELIGDDRPGIVHDISHALAERGVNIEELETESTNAPMSGGLLFRATARVRLPEGASIDDLRGALEDLAHDLMVDIALDDAED</sequence>
<dbReference type="PROSITE" id="PS51671">
    <property type="entry name" value="ACT"/>
    <property type="match status" value="1"/>
</dbReference>
<reference evidence="2" key="1">
    <citation type="submission" date="2018-05" db="EMBL/GenBank/DDBJ databases">
        <authorList>
            <person name="Lanie J.A."/>
            <person name="Ng W.-L."/>
            <person name="Kazmierczak K.M."/>
            <person name="Andrzejewski T.M."/>
            <person name="Davidsen T.M."/>
            <person name="Wayne K.J."/>
            <person name="Tettelin H."/>
            <person name="Glass J.I."/>
            <person name="Rusch D."/>
            <person name="Podicherti R."/>
            <person name="Tsui H.-C.T."/>
            <person name="Winkler M.E."/>
        </authorList>
    </citation>
    <scope>NUCLEOTIDE SEQUENCE</scope>
</reference>
<dbReference type="GO" id="GO:0006355">
    <property type="term" value="P:regulation of DNA-templated transcription"/>
    <property type="evidence" value="ECO:0007669"/>
    <property type="project" value="InterPro"/>
</dbReference>
<name>A0A382B0U0_9ZZZZ</name>
<proteinExistence type="predicted"/>
<dbReference type="InterPro" id="IPR016867">
    <property type="entry name" value="GcvR"/>
</dbReference>
<dbReference type="InterPro" id="IPR002912">
    <property type="entry name" value="ACT_dom"/>
</dbReference>
<dbReference type="SUPFAM" id="SSF55021">
    <property type="entry name" value="ACT-like"/>
    <property type="match status" value="2"/>
</dbReference>
<dbReference type="PANTHER" id="PTHR34875:SF6">
    <property type="entry name" value="UPF0237 PROTEIN MJ1558"/>
    <property type="match status" value="1"/>
</dbReference>
<dbReference type="Gene3D" id="3.30.70.260">
    <property type="match status" value="2"/>
</dbReference>
<dbReference type="InterPro" id="IPR045865">
    <property type="entry name" value="ACT-like_dom_sf"/>
</dbReference>
<dbReference type="Pfam" id="PF13740">
    <property type="entry name" value="ACT_6"/>
    <property type="match status" value="1"/>
</dbReference>
<protein>
    <recommendedName>
        <fullName evidence="1">ACT domain-containing protein</fullName>
    </recommendedName>
</protein>
<dbReference type="InterPro" id="IPR050990">
    <property type="entry name" value="UPF0237/GcvR_regulator"/>
</dbReference>
<dbReference type="AlphaFoldDB" id="A0A382B0U0"/>
<feature type="domain" description="ACT" evidence="1">
    <location>
        <begin position="85"/>
        <end position="164"/>
    </location>
</feature>
<accession>A0A382B0U0</accession>
<evidence type="ECO:0000313" key="2">
    <source>
        <dbReference type="EMBL" id="SVB07430.1"/>
    </source>
</evidence>
<evidence type="ECO:0000259" key="1">
    <source>
        <dbReference type="PROSITE" id="PS51671"/>
    </source>
</evidence>
<dbReference type="PIRSF" id="PIRSF028103">
    <property type="entry name" value="GcvR"/>
    <property type="match status" value="1"/>
</dbReference>
<gene>
    <name evidence="2" type="ORF">METZ01_LOCUS160284</name>
</gene>
<dbReference type="Pfam" id="PF01842">
    <property type="entry name" value="ACT"/>
    <property type="match status" value="1"/>
</dbReference>
<dbReference type="CDD" id="cd04869">
    <property type="entry name" value="ACT_GcvR_2"/>
    <property type="match status" value="1"/>
</dbReference>
<organism evidence="2">
    <name type="scientific">marine metagenome</name>
    <dbReference type="NCBI Taxonomy" id="408172"/>
    <lineage>
        <taxon>unclassified sequences</taxon>
        <taxon>metagenomes</taxon>
        <taxon>ecological metagenomes</taxon>
    </lineage>
</organism>